<sequence length="400" mass="45408">MRASKSDRFLMSSWVKLLFVAVIMYICSAVVPMAATYEGLGFPCYFNNLVNYSALNLTVRNSAKHLTPTLFLEKPEMLVYIFWTFIVDGIAIVYYCLAAVAVYRAKHVHATTMMSMQSWIALLGSHSVLYVAILRMWSMQLFIHVLSYKHVLMAAFVYCIHFCISFAHIQSLITCNSAQWEIPLLEQHVPDNTMMESLLTRWKPVCVNLYLSTTALEMLLFSLSTMMAVGNSFYVLVSDTIFGAVNMFLALTVVWYINTEFFLVKFMRRQIGFYVGVFVGYLILLLPVIRYENAFVQANLHYIVAINISCIPILCILAIVIRVIRSDWGLCTPSAAYMPLATSAPTVDRTPTVHQKPPPLPAKTRARAKVKDISTPAPRTQYQSDHESDSEIDETQMIFI</sequence>
<dbReference type="EMBL" id="KT271462">
    <property type="protein sequence ID" value="ALH44983.1"/>
    <property type="molecule type" value="Genomic_DNA"/>
</dbReference>
<evidence type="ECO:0000313" key="26">
    <source>
        <dbReference type="EMBL" id="QLI56178.1"/>
    </source>
</evidence>
<feature type="transmembrane region" description="Helical" evidence="14">
    <location>
        <begin position="241"/>
        <end position="259"/>
    </location>
</feature>
<reference evidence="22" key="1">
    <citation type="journal article" date="2015" name="J. Virol.">
        <title>Whole-Genome Sequencing of Kaposi's Sarcoma-Associated Herpesvirus from Zambian Kaposi's Sarcoma Biopsy Specimens Reveals Unique Viral Diversity.</title>
        <authorList>
            <person name="Olp L.N."/>
            <person name="Jeanniard A."/>
            <person name="Marimo C."/>
            <person name="West J.T."/>
            <person name="Wood C."/>
        </authorList>
    </citation>
    <scope>NUCLEOTIDE SEQUENCE</scope>
    <source>
        <strain evidence="15">ZM027</strain>
        <strain evidence="16">ZM091</strain>
        <strain evidence="17">ZM095</strain>
        <strain evidence="18">ZM102</strain>
        <strain evidence="19">ZM108</strain>
        <strain evidence="20">ZM114</strain>
        <strain evidence="21">ZM117</strain>
        <strain evidence="22">ZM121</strain>
        <strain evidence="23">ZM130</strain>
    </source>
</reference>
<evidence type="ECO:0000313" key="22">
    <source>
        <dbReference type="EMBL" id="ALH45157.1"/>
    </source>
</evidence>
<comment type="function">
    <text evidence="1">Envelope glycoprotein important for virion assembly and egress. Plays a role in the correct incorporation of gH-gL into virion membrane. Directs the glycoprotein N (gN) to the host trans-Golgi network.</text>
</comment>
<accession>A0A0N9RQK4</accession>
<dbReference type="EMBL" id="KT271468">
    <property type="protein sequence ID" value="ALH45507.1"/>
    <property type="molecule type" value="Genomic_DNA"/>
</dbReference>
<evidence type="ECO:0000256" key="9">
    <source>
        <dbReference type="ARBA" id="ARBA00023046"/>
    </source>
</evidence>
<dbReference type="EMBL" id="MT510668">
    <property type="protein sequence ID" value="QLI56178.1"/>
    <property type="molecule type" value="Genomic_DNA"/>
</dbReference>
<dbReference type="EMBL" id="MT510667">
    <property type="protein sequence ID" value="QLI56089.1"/>
    <property type="molecule type" value="Genomic_DNA"/>
</dbReference>
<evidence type="ECO:0000313" key="25">
    <source>
        <dbReference type="EMBL" id="QLI56089.1"/>
    </source>
</evidence>
<organism evidence="22">
    <name type="scientific">Human herpesvirus 8</name>
    <name type="common">HHV-8</name>
    <name type="synonym">Kaposi's sarcoma-associated herpesvirus</name>
    <dbReference type="NCBI Taxonomy" id="37296"/>
    <lineage>
        <taxon>Viruses</taxon>
        <taxon>Duplodnaviria</taxon>
        <taxon>Heunggongvirae</taxon>
        <taxon>Peploviricota</taxon>
        <taxon>Herviviricetes</taxon>
        <taxon>Herpesvirales</taxon>
        <taxon>Orthoherpesviridae</taxon>
        <taxon>Gammaherpesvirinae</taxon>
        <taxon>Rhadinovirus</taxon>
        <taxon>Rhadinovirus humangamma8</taxon>
    </lineage>
</organism>
<evidence type="ECO:0000256" key="7">
    <source>
        <dbReference type="ARBA" id="ARBA00022879"/>
    </source>
</evidence>
<evidence type="ECO:0000313" key="23">
    <source>
        <dbReference type="EMBL" id="ALH45507.1"/>
    </source>
</evidence>
<dbReference type="EMBL" id="MT510666">
    <property type="protein sequence ID" value="QLI56000.1"/>
    <property type="molecule type" value="Genomic_DNA"/>
</dbReference>
<keyword evidence="4" id="KW-1040">Host Golgi apparatus</keyword>
<evidence type="ECO:0000256" key="2">
    <source>
        <dbReference type="ARBA" id="ARBA00022562"/>
    </source>
</evidence>
<evidence type="ECO:0000313" key="19">
    <source>
        <dbReference type="EMBL" id="ALH44719.1"/>
    </source>
</evidence>
<keyword evidence="3 14" id="KW-0812">Transmembrane</keyword>
<keyword evidence="8 14" id="KW-1133">Transmembrane helix</keyword>
<gene>
    <name evidence="22" type="primary">ORF39</name>
</gene>
<evidence type="ECO:0000256" key="14">
    <source>
        <dbReference type="SAM" id="Phobius"/>
    </source>
</evidence>
<keyword evidence="7" id="KW-0261">Viral envelope protein</keyword>
<protein>
    <submittedName>
        <fullName evidence="22">ORF39</fullName>
    </submittedName>
</protein>
<dbReference type="EMBL" id="KT271459">
    <property type="protein sequence ID" value="ALH44719.1"/>
    <property type="molecule type" value="Genomic_DNA"/>
</dbReference>
<dbReference type="GO" id="GO:0019031">
    <property type="term" value="C:viral envelope"/>
    <property type="evidence" value="ECO:0007669"/>
    <property type="project" value="UniProtKB-KW"/>
</dbReference>
<proteinExistence type="inferred from homology"/>
<keyword evidence="6" id="KW-1043">Host membrane</keyword>
<keyword evidence="9" id="KW-1039">Host endosome</keyword>
<evidence type="ECO:0000313" key="21">
    <source>
        <dbReference type="EMBL" id="ALH44983.1"/>
    </source>
</evidence>
<feature type="transmembrane region" description="Helical" evidence="14">
    <location>
        <begin position="118"/>
        <end position="138"/>
    </location>
</feature>
<dbReference type="EMBL" id="KT271454">
    <property type="protein sequence ID" value="ALH44280.1"/>
    <property type="molecule type" value="Genomic_DNA"/>
</dbReference>
<organismHost>
    <name type="scientific">Homo sapiens</name>
    <name type="common">Human</name>
    <dbReference type="NCBI Taxonomy" id="9606"/>
</organismHost>
<reference evidence="24" key="3">
    <citation type="submission" date="2020-07" db="EMBL/GenBank/DDBJ databases">
        <title>Tumor-specific changes in Kaposi sarcoma-associated herpesvirus genomes in Ugandan adults with Kaposi sarcoma.</title>
        <authorList>
            <person name="Goldman J.D."/>
            <person name="Zhao H."/>
            <person name="Pankow A.P."/>
            <person name="Okuku F."/>
            <person name="Schmitt M.W."/>
            <person name="Chen L.H."/>
            <person name="Hill C.A."/>
            <person name="Casper C."/>
            <person name="Phipps W.T."/>
            <person name="Mullins J.I."/>
        </authorList>
    </citation>
    <scope>NUCLEOTIDE SEQUENCE</scope>
    <source>
        <strain evidence="24">U020-B</strain>
        <strain evidence="25">U020-C</strain>
        <strain evidence="26">U020-o1</strain>
        <strain evidence="27">U023-o1</strain>
    </source>
</reference>
<evidence type="ECO:0000313" key="20">
    <source>
        <dbReference type="EMBL" id="ALH44807.1"/>
    </source>
</evidence>
<feature type="transmembrane region" description="Helical" evidence="14">
    <location>
        <begin position="205"/>
        <end position="229"/>
    </location>
</feature>
<evidence type="ECO:0000256" key="8">
    <source>
        <dbReference type="ARBA" id="ARBA00022989"/>
    </source>
</evidence>
<dbReference type="HAMAP" id="MF_04035">
    <property type="entry name" value="HSV_GM"/>
    <property type="match status" value="1"/>
</dbReference>
<dbReference type="EMBL" id="KT271455">
    <property type="protein sequence ID" value="ALH44368.1"/>
    <property type="molecule type" value="Genomic_DNA"/>
</dbReference>
<feature type="transmembrane region" description="Helical" evidence="14">
    <location>
        <begin position="77"/>
        <end position="97"/>
    </location>
</feature>
<feature type="transmembrane region" description="Helical" evidence="14">
    <location>
        <begin position="150"/>
        <end position="169"/>
    </location>
</feature>
<evidence type="ECO:0000256" key="11">
    <source>
        <dbReference type="ARBA" id="ARBA00023157"/>
    </source>
</evidence>
<feature type="transmembrane region" description="Helical" evidence="14">
    <location>
        <begin position="271"/>
        <end position="289"/>
    </location>
</feature>
<evidence type="ECO:0000313" key="16">
    <source>
        <dbReference type="EMBL" id="ALH44368.1"/>
    </source>
</evidence>
<feature type="transmembrane region" description="Helical" evidence="14">
    <location>
        <begin position="301"/>
        <end position="324"/>
    </location>
</feature>
<keyword evidence="10 14" id="KW-0472">Membrane</keyword>
<evidence type="ECO:0000256" key="1">
    <source>
        <dbReference type="ARBA" id="ARBA00003017"/>
    </source>
</evidence>
<dbReference type="Pfam" id="PF01528">
    <property type="entry name" value="Herpes_glycop"/>
    <property type="match status" value="1"/>
</dbReference>
<dbReference type="InterPro" id="IPR000785">
    <property type="entry name" value="Herpes_glycop_M"/>
</dbReference>
<name>A0A0N9RQK4_HHV8</name>
<dbReference type="EMBL" id="KT271460">
    <property type="protein sequence ID" value="ALH44807.1"/>
    <property type="molecule type" value="Genomic_DNA"/>
</dbReference>
<evidence type="ECO:0000256" key="3">
    <source>
        <dbReference type="ARBA" id="ARBA00022692"/>
    </source>
</evidence>
<dbReference type="EMBL" id="KT271464">
    <property type="protein sequence ID" value="ALH45157.1"/>
    <property type="molecule type" value="Genomic_DNA"/>
</dbReference>
<evidence type="ECO:0000256" key="6">
    <source>
        <dbReference type="ARBA" id="ARBA00022870"/>
    </source>
</evidence>
<evidence type="ECO:0000256" key="5">
    <source>
        <dbReference type="ARBA" id="ARBA00022844"/>
    </source>
</evidence>
<dbReference type="EMBL" id="KT271457">
    <property type="protein sequence ID" value="ALH44543.1"/>
    <property type="molecule type" value="Genomic_DNA"/>
</dbReference>
<evidence type="ECO:0000256" key="13">
    <source>
        <dbReference type="SAM" id="MobiDB-lite"/>
    </source>
</evidence>
<evidence type="ECO:0000256" key="4">
    <source>
        <dbReference type="ARBA" id="ARBA00022812"/>
    </source>
</evidence>
<dbReference type="PRINTS" id="PR00333">
    <property type="entry name" value="HSVINTEGRLMP"/>
</dbReference>
<feature type="region of interest" description="Disordered" evidence="13">
    <location>
        <begin position="348"/>
        <end position="394"/>
    </location>
</feature>
<reference evidence="24" key="2">
    <citation type="submission" date="2020-05" db="EMBL/GenBank/DDBJ databases">
        <authorList>
            <person name="Santiago J.C.A."/>
        </authorList>
    </citation>
    <scope>NUCLEOTIDE SEQUENCE</scope>
    <source>
        <strain evidence="24">U020-B</strain>
        <strain evidence="25">U020-C</strain>
        <strain evidence="26">U020-o1</strain>
        <strain evidence="27">U023-o1</strain>
    </source>
</reference>
<evidence type="ECO:0000313" key="17">
    <source>
        <dbReference type="EMBL" id="ALH44456.1"/>
    </source>
</evidence>
<keyword evidence="2" id="KW-1048">Host nucleus</keyword>
<evidence type="ECO:0000256" key="10">
    <source>
        <dbReference type="ARBA" id="ARBA00023136"/>
    </source>
</evidence>
<evidence type="ECO:0000313" key="15">
    <source>
        <dbReference type="EMBL" id="ALH44280.1"/>
    </source>
</evidence>
<keyword evidence="11" id="KW-1015">Disulfide bond</keyword>
<evidence type="ECO:0000256" key="12">
    <source>
        <dbReference type="ARBA" id="ARBA00023180"/>
    </source>
</evidence>
<dbReference type="EMBL" id="KT271456">
    <property type="protein sequence ID" value="ALH44456.1"/>
    <property type="molecule type" value="Genomic_DNA"/>
</dbReference>
<evidence type="ECO:0000313" key="27">
    <source>
        <dbReference type="EMBL" id="QLI56267.1"/>
    </source>
</evidence>
<keyword evidence="12" id="KW-0325">Glycoprotein</keyword>
<evidence type="ECO:0000313" key="18">
    <source>
        <dbReference type="EMBL" id="ALH44543.1"/>
    </source>
</evidence>
<feature type="transmembrane region" description="Helical" evidence="14">
    <location>
        <begin position="12"/>
        <end position="35"/>
    </location>
</feature>
<dbReference type="EMBL" id="MT510669">
    <property type="protein sequence ID" value="QLI56267.1"/>
    <property type="molecule type" value="Genomic_DNA"/>
</dbReference>
<evidence type="ECO:0000313" key="24">
    <source>
        <dbReference type="EMBL" id="QLI56000.1"/>
    </source>
</evidence>
<keyword evidence="5" id="KW-0946">Virion</keyword>